<dbReference type="EMBL" id="CP004356">
    <property type="protein sequence ID" value="AGG68055.1"/>
    <property type="molecule type" value="Genomic_DNA"/>
</dbReference>
<keyword evidence="1" id="KW-0614">Plasmid</keyword>
<evidence type="ECO:0000313" key="2">
    <source>
        <dbReference type="Proteomes" id="UP000011760"/>
    </source>
</evidence>
<dbReference type="PATRIC" id="fig|1121353.3.peg.2691"/>
<proteinExistence type="predicted"/>
<dbReference type="Proteomes" id="UP000011760">
    <property type="component" value="Plasmid pCC2"/>
</dbReference>
<dbReference type="RefSeq" id="WP_015453116.1">
    <property type="nucleotide sequence ID" value="NC_020553.1"/>
</dbReference>
<dbReference type="OrthoDB" id="425718at85007"/>
<sequence>MSTPLATTPAPTLLFTPYHLLAMADIIGLHITEVPKGKTANLYVWCRPDGGIIYIGKSDTPSRVANEIRWVDNARSQISDHTFAAFCTVMIRQQAAPIALYYDAEKSNLNKAKDLSTREEWDGDMVDQLLAYQGQLTVSEVEKILIRMPLATGNFTANSTDTGLWGNRLSRFWDHLAQLAAIEAGYRDF</sequence>
<accession>M1UHY5</accession>
<evidence type="ECO:0000313" key="1">
    <source>
        <dbReference type="EMBL" id="AGG68055.1"/>
    </source>
</evidence>
<protein>
    <submittedName>
        <fullName evidence="1">Uncharacterized protein</fullName>
    </submittedName>
</protein>
<organism evidence="1 2">
    <name type="scientific">Corynebacterium callunae DSM 20147</name>
    <dbReference type="NCBI Taxonomy" id="1121353"/>
    <lineage>
        <taxon>Bacteria</taxon>
        <taxon>Bacillati</taxon>
        <taxon>Actinomycetota</taxon>
        <taxon>Actinomycetes</taxon>
        <taxon>Mycobacteriales</taxon>
        <taxon>Corynebacteriaceae</taxon>
        <taxon>Corynebacterium</taxon>
    </lineage>
</organism>
<keyword evidence="2" id="KW-1185">Reference proteome</keyword>
<dbReference type="AlphaFoldDB" id="M1UHY5"/>
<name>M1UHY5_9CORY</name>
<dbReference type="HOGENOM" id="CLU_1432338_0_0_11"/>
<dbReference type="KEGG" id="ccn:H924_13330"/>
<gene>
    <name evidence="1" type="ORF">H924_13330</name>
</gene>
<geneLocation type="plasmid" evidence="1 2">
    <name>pCC2</name>
</geneLocation>
<reference evidence="1 2" key="1">
    <citation type="submission" date="2013-02" db="EMBL/GenBank/DDBJ databases">
        <title>The complete genome sequence of Corynebacterium callunae DSM 20147.</title>
        <authorList>
            <person name="Ruckert C."/>
            <person name="Albersmeier A."/>
            <person name="Kalinowski J."/>
        </authorList>
    </citation>
    <scope>NUCLEOTIDE SEQUENCE [LARGE SCALE GENOMIC DNA]</scope>
    <source>
        <strain evidence="1 2">DSM 20147</strain>
        <plasmid evidence="1 2">pCC2</plasmid>
    </source>
</reference>